<evidence type="ECO:0000313" key="3">
    <source>
        <dbReference type="Proteomes" id="UP000000753"/>
    </source>
</evidence>
<dbReference type="AlphaFoldDB" id="B8CI75"/>
<dbReference type="PANTHER" id="PTHR37946:SF1">
    <property type="entry name" value="SLL1969 PROTEIN"/>
    <property type="match status" value="1"/>
</dbReference>
<name>B8CI75_SHEPW</name>
<evidence type="ECO:0000313" key="2">
    <source>
        <dbReference type="EMBL" id="ACJ27351.1"/>
    </source>
</evidence>
<dbReference type="Pfam" id="PF12697">
    <property type="entry name" value="Abhydrolase_6"/>
    <property type="match status" value="1"/>
</dbReference>
<dbReference type="Proteomes" id="UP000000753">
    <property type="component" value="Chromosome"/>
</dbReference>
<dbReference type="ESTHER" id="shepw-b8ci75">
    <property type="family name" value="6_AlphaBeta_hydrolase"/>
</dbReference>
<reference evidence="2 3" key="1">
    <citation type="journal article" date="2008" name="PLoS ONE">
        <title>Environmental adaptation: genomic analysis of the piezotolerant and psychrotolerant deep-sea iron reducing bacterium Shewanella piezotolerans WP3.</title>
        <authorList>
            <person name="Wang F."/>
            <person name="Wang J."/>
            <person name="Jian H."/>
            <person name="Zhang B."/>
            <person name="Li S."/>
            <person name="Wang F."/>
            <person name="Zeng X."/>
            <person name="Gao L."/>
            <person name="Bartlett D.H."/>
            <person name="Yu J."/>
            <person name="Hu S."/>
            <person name="Xiao X."/>
        </authorList>
    </citation>
    <scope>NUCLEOTIDE SEQUENCE [LARGE SCALE GENOMIC DNA]</scope>
    <source>
        <strain evidence="3">WP3 / JCM 13877</strain>
    </source>
</reference>
<evidence type="ECO:0000259" key="1">
    <source>
        <dbReference type="Pfam" id="PF12697"/>
    </source>
</evidence>
<dbReference type="EMBL" id="CP000472">
    <property type="protein sequence ID" value="ACJ27351.1"/>
    <property type="molecule type" value="Genomic_DNA"/>
</dbReference>
<dbReference type="KEGG" id="swp:swp_0523"/>
<dbReference type="InterPro" id="IPR029058">
    <property type="entry name" value="AB_hydrolase_fold"/>
</dbReference>
<gene>
    <name evidence="2" type="ordered locus">swp_0523</name>
</gene>
<dbReference type="SUPFAM" id="SSF53474">
    <property type="entry name" value="alpha/beta-Hydrolases"/>
    <property type="match status" value="1"/>
</dbReference>
<dbReference type="Gene3D" id="3.40.50.1820">
    <property type="entry name" value="alpha/beta hydrolase"/>
    <property type="match status" value="1"/>
</dbReference>
<proteinExistence type="predicted"/>
<dbReference type="HOGENOM" id="CLU_050381_0_0_6"/>
<keyword evidence="3" id="KW-1185">Reference proteome</keyword>
<dbReference type="PANTHER" id="PTHR37946">
    <property type="entry name" value="SLL1969 PROTEIN"/>
    <property type="match status" value="1"/>
</dbReference>
<feature type="domain" description="AB hydrolase-1" evidence="1">
    <location>
        <begin position="170"/>
        <end position="294"/>
    </location>
</feature>
<sequence length="387" mass="43008">MLEQVYVEYQVNIESEHQVESFVLVLLQQVDAETIDGYEVVIGNKQITVTTDALSKYLFTFNDVNHDLRFQVGEAFSITELTGKSNNPKRTITLSKTEGAPPTALIDRPLVNLVDVKISPAKIGEKAQLTEEKFDRETANLGMWKPVTHLLEGNSGVFFLDEFDSNKTPILFIHGMSGTARDFTPLLANIDRRNYQVWVMNYPSGLPLELLANGLNSLIKIIDYRYNVKTLHLVAHSMGGLVAQAYLDLCRNQLGCNDIASFTSISSPFGGVSSAQSGIDYAPVVMPAWRDLAPSSDFVAKLFSSSELHSTTPPHLLIFGYKMSGFLNQESSDGVISLASQLNDKAQQRAVKVYGLNEDHVSILSNDQLIRTLKSFWQESEKAHAER</sequence>
<organism evidence="2 3">
    <name type="scientific">Shewanella piezotolerans (strain WP3 / JCM 13877)</name>
    <dbReference type="NCBI Taxonomy" id="225849"/>
    <lineage>
        <taxon>Bacteria</taxon>
        <taxon>Pseudomonadati</taxon>
        <taxon>Pseudomonadota</taxon>
        <taxon>Gammaproteobacteria</taxon>
        <taxon>Alteromonadales</taxon>
        <taxon>Shewanellaceae</taxon>
        <taxon>Shewanella</taxon>
    </lineage>
</organism>
<dbReference type="eggNOG" id="COG1075">
    <property type="taxonomic scope" value="Bacteria"/>
</dbReference>
<accession>B8CI75</accession>
<protein>
    <recommendedName>
        <fullName evidence="1">AB hydrolase-1 domain-containing protein</fullName>
    </recommendedName>
</protein>
<dbReference type="STRING" id="225849.swp_0523"/>
<dbReference type="InterPro" id="IPR000073">
    <property type="entry name" value="AB_hydrolase_1"/>
</dbReference>